<evidence type="ECO:0000256" key="1">
    <source>
        <dbReference type="SAM" id="MobiDB-lite"/>
    </source>
</evidence>
<organism evidence="2 3">
    <name type="scientific">Rhodotorula diobovata</name>
    <dbReference type="NCBI Taxonomy" id="5288"/>
    <lineage>
        <taxon>Eukaryota</taxon>
        <taxon>Fungi</taxon>
        <taxon>Dikarya</taxon>
        <taxon>Basidiomycota</taxon>
        <taxon>Pucciniomycotina</taxon>
        <taxon>Microbotryomycetes</taxon>
        <taxon>Sporidiobolales</taxon>
        <taxon>Sporidiobolaceae</taxon>
        <taxon>Rhodotorula</taxon>
    </lineage>
</organism>
<name>A0A5C5G3P0_9BASI</name>
<dbReference type="STRING" id="5288.A0A5C5G3P0"/>
<proteinExistence type="predicted"/>
<dbReference type="OrthoDB" id="2537245at2759"/>
<dbReference type="Proteomes" id="UP000311382">
    <property type="component" value="Unassembled WGS sequence"/>
</dbReference>
<feature type="region of interest" description="Disordered" evidence="1">
    <location>
        <begin position="393"/>
        <end position="412"/>
    </location>
</feature>
<feature type="compositionally biased region" description="Basic and acidic residues" evidence="1">
    <location>
        <begin position="401"/>
        <end position="411"/>
    </location>
</feature>
<dbReference type="EMBL" id="SOZI01000018">
    <property type="protein sequence ID" value="TNY22924.1"/>
    <property type="molecule type" value="Genomic_DNA"/>
</dbReference>
<protein>
    <submittedName>
        <fullName evidence="2">Uncharacterized protein</fullName>
    </submittedName>
</protein>
<gene>
    <name evidence="2" type="ORF">DMC30DRAFT_390913</name>
</gene>
<dbReference type="AlphaFoldDB" id="A0A5C5G3P0"/>
<keyword evidence="3" id="KW-1185">Reference proteome</keyword>
<evidence type="ECO:0000313" key="3">
    <source>
        <dbReference type="Proteomes" id="UP000311382"/>
    </source>
</evidence>
<evidence type="ECO:0000313" key="2">
    <source>
        <dbReference type="EMBL" id="TNY22924.1"/>
    </source>
</evidence>
<comment type="caution">
    <text evidence="2">The sequence shown here is derived from an EMBL/GenBank/DDBJ whole genome shotgun (WGS) entry which is preliminary data.</text>
</comment>
<accession>A0A5C5G3P0</accession>
<sequence>MPPPSPPCVVHPFAPLRPLPASFPSLACDSATLVDTDVPASCFEPRAHWLSRASTSRTPPPVVARSSPSLVPDSLVEHLMRNKRDSAITTKYLAGTAITNAEAALHSFVTALVPAVMCGDYAWKGGHSVVELGMTPDRRRRRGRRVVLSTALHQDFEDHQVAEAFFAVERAPVVGQDLYANGTFRIPTVEEKEDEVQRAAYDLRLKQHAILHLVPSSGALPALSQLPHRPWTVDESMTLLERHITSSPAVPPSSAVRDRFLVLASGTVLSLEFLLAAYIASLSNELSALEALSPASQGGYAYTYSPPSIFARRLPAEMSTLLVLCALREVVLAAAPTTLVAATSTAPSSAGPPALPAMRLFALGTHLPALAALLPLARAVLPPHVLLLTRDELFPSQPPHGDGDRDRDRDGTLVLPPEAQGATLVLHNNSDAFGQNIESEAAGGSLDGVLGAWSDASRGLRRDRDDLLDFVA</sequence>
<reference evidence="2 3" key="1">
    <citation type="submission" date="2019-03" db="EMBL/GenBank/DDBJ databases">
        <title>Rhodosporidium diobovatum UCD-FST 08-225 genome sequencing, assembly, and annotation.</title>
        <authorList>
            <person name="Fakankun I.U."/>
            <person name="Fristensky B."/>
            <person name="Levin D.B."/>
        </authorList>
    </citation>
    <scope>NUCLEOTIDE SEQUENCE [LARGE SCALE GENOMIC DNA]</scope>
    <source>
        <strain evidence="2 3">UCD-FST 08-225</strain>
    </source>
</reference>